<name>A0ABU3C804_9FLAO</name>
<evidence type="ECO:0000256" key="2">
    <source>
        <dbReference type="SAM" id="Phobius"/>
    </source>
</evidence>
<gene>
    <name evidence="4" type="primary">traM</name>
    <name evidence="4" type="ORF">RM553_05100</name>
</gene>
<evidence type="ECO:0000313" key="5">
    <source>
        <dbReference type="Proteomes" id="UP001262889"/>
    </source>
</evidence>
<dbReference type="RefSeq" id="WP_311533879.1">
    <property type="nucleotide sequence ID" value="NZ_JAVRHQ010000004.1"/>
</dbReference>
<feature type="region of interest" description="Disordered" evidence="1">
    <location>
        <begin position="70"/>
        <end position="101"/>
    </location>
</feature>
<evidence type="ECO:0000259" key="3">
    <source>
        <dbReference type="Pfam" id="PF12508"/>
    </source>
</evidence>
<feature type="transmembrane region" description="Helical" evidence="2">
    <location>
        <begin position="9"/>
        <end position="31"/>
    </location>
</feature>
<keyword evidence="5" id="KW-1185">Reference proteome</keyword>
<proteinExistence type="predicted"/>
<keyword evidence="2" id="KW-1133">Transmembrane helix</keyword>
<dbReference type="Pfam" id="PF12508">
    <property type="entry name" value="Transposon_TraM"/>
    <property type="match status" value="1"/>
</dbReference>
<evidence type="ECO:0000256" key="1">
    <source>
        <dbReference type="SAM" id="MobiDB-lite"/>
    </source>
</evidence>
<feature type="compositionally biased region" description="Acidic residues" evidence="1">
    <location>
        <begin position="78"/>
        <end position="92"/>
    </location>
</feature>
<comment type="caution">
    <text evidence="4">The sequence shown here is derived from an EMBL/GenBank/DDBJ whole genome shotgun (WGS) entry which is preliminary data.</text>
</comment>
<protein>
    <submittedName>
        <fullName evidence="4">Conjugative transposon protein TraM</fullName>
    </submittedName>
</protein>
<evidence type="ECO:0000313" key="4">
    <source>
        <dbReference type="EMBL" id="MDT0642205.1"/>
    </source>
</evidence>
<keyword evidence="2" id="KW-0472">Membrane</keyword>
<organism evidence="4 5">
    <name type="scientific">Autumnicola tepida</name>
    <dbReference type="NCBI Taxonomy" id="3075595"/>
    <lineage>
        <taxon>Bacteria</taxon>
        <taxon>Pseudomonadati</taxon>
        <taxon>Bacteroidota</taxon>
        <taxon>Flavobacteriia</taxon>
        <taxon>Flavobacteriales</taxon>
        <taxon>Flavobacteriaceae</taxon>
        <taxon>Autumnicola</taxon>
    </lineage>
</organism>
<dbReference type="InterPro" id="IPR055407">
    <property type="entry name" value="TraM_C"/>
</dbReference>
<dbReference type="EMBL" id="JAVRHQ010000004">
    <property type="protein sequence ID" value="MDT0642205.1"/>
    <property type="molecule type" value="Genomic_DNA"/>
</dbReference>
<keyword evidence="2" id="KW-0812">Transmembrane</keyword>
<accession>A0ABU3C804</accession>
<dbReference type="Proteomes" id="UP001262889">
    <property type="component" value="Unassembled WGS sequence"/>
</dbReference>
<reference evidence="4 5" key="1">
    <citation type="submission" date="2023-09" db="EMBL/GenBank/DDBJ databases">
        <authorList>
            <person name="Rey-Velasco X."/>
        </authorList>
    </citation>
    <scope>NUCLEOTIDE SEQUENCE [LARGE SCALE GENOMIC DNA]</scope>
    <source>
        <strain evidence="4 5">F363</strain>
    </source>
</reference>
<sequence length="309" mass="34557">MKIDKKKVVFGSVLVCVLGFIISYCLVVFGGDQEQEQETISDPEVPQLKEETKTYDSRLNAINDLREKKPSLAPSLYDEMEEEQQEWSEDQDGSSMDSLPPQQAWTMESWSFNRENAEDSTTAAFPGTHEVGIAEADIPNTEEISPAELALAQELFFSSTNANDNSAGGKTDSVIRVFVDGQQVVRANSRLRLRLMEPARIGGKELPRLSPVYGFVSFAANRVKVNIEQVMHRPVSLKAYDVQDGSEGIYVENNFRAEASREILDDALGEINIPSLPQVSGISRLFQKHNRNIKVSVSNRYQLLLKPEL</sequence>
<feature type="domain" description="Conjugative transposon TraM C-terminal" evidence="3">
    <location>
        <begin position="175"/>
        <end position="306"/>
    </location>
</feature>